<evidence type="ECO:0008006" key="4">
    <source>
        <dbReference type="Google" id="ProtNLM"/>
    </source>
</evidence>
<evidence type="ECO:0000313" key="3">
    <source>
        <dbReference type="Proteomes" id="UP000254794"/>
    </source>
</evidence>
<feature type="transmembrane region" description="Helical" evidence="1">
    <location>
        <begin position="61"/>
        <end position="84"/>
    </location>
</feature>
<dbReference type="EMBL" id="UGOD01000001">
    <property type="protein sequence ID" value="STX50933.1"/>
    <property type="molecule type" value="Genomic_DNA"/>
</dbReference>
<dbReference type="OrthoDB" id="5638464at2"/>
<proteinExistence type="predicted"/>
<keyword evidence="1" id="KW-0812">Transmembrane</keyword>
<evidence type="ECO:0000313" key="2">
    <source>
        <dbReference type="EMBL" id="STX50933.1"/>
    </source>
</evidence>
<accession>A0A378JKU5</accession>
<keyword evidence="1" id="KW-0472">Membrane</keyword>
<keyword evidence="1" id="KW-1133">Transmembrane helix</keyword>
<reference evidence="2 3" key="1">
    <citation type="submission" date="2018-06" db="EMBL/GenBank/DDBJ databases">
        <authorList>
            <consortium name="Pathogen Informatics"/>
            <person name="Doyle S."/>
        </authorList>
    </citation>
    <scope>NUCLEOTIDE SEQUENCE [LARGE SCALE GENOMIC DNA]</scope>
    <source>
        <strain evidence="2 3">NCTC13316</strain>
    </source>
</reference>
<dbReference type="RefSeq" id="WP_115330603.1">
    <property type="nucleotide sequence ID" value="NZ_CAAAHP010000001.1"/>
</dbReference>
<dbReference type="AlphaFoldDB" id="A0A378JKU5"/>
<keyword evidence="3" id="KW-1185">Reference proteome</keyword>
<sequence length="89" mass="9979">MSKIDIAKTFVESFRQATGDITASTFSNCIRFIAIMLTIIAIIWCINYFMDSAEKAQEGFLIILGSRLVRLVIGLCLFILILIVKGNYP</sequence>
<dbReference type="Proteomes" id="UP000254794">
    <property type="component" value="Unassembled WGS sequence"/>
</dbReference>
<organism evidence="2 3">
    <name type="scientific">Legionella busanensis</name>
    <dbReference type="NCBI Taxonomy" id="190655"/>
    <lineage>
        <taxon>Bacteria</taxon>
        <taxon>Pseudomonadati</taxon>
        <taxon>Pseudomonadota</taxon>
        <taxon>Gammaproteobacteria</taxon>
        <taxon>Legionellales</taxon>
        <taxon>Legionellaceae</taxon>
        <taxon>Legionella</taxon>
    </lineage>
</organism>
<evidence type="ECO:0000256" key="1">
    <source>
        <dbReference type="SAM" id="Phobius"/>
    </source>
</evidence>
<feature type="transmembrane region" description="Helical" evidence="1">
    <location>
        <begin position="30"/>
        <end position="49"/>
    </location>
</feature>
<name>A0A378JKU5_9GAMM</name>
<protein>
    <recommendedName>
        <fullName evidence="4">Integrating conjugative element protein, PFL_4701 family</fullName>
    </recommendedName>
</protein>
<gene>
    <name evidence="2" type="ORF">NCTC13316_01022</name>
</gene>